<name>A0A1Y1LDL1_PHOPY</name>
<accession>A0A1Y1LDL1</accession>
<sequence length="101" mass="11883">MLRRFYKVNYTHIVTPRLQCCYKQIQNYCRIKKYVRSSLKLNIKIMLGPILMNWVSNSSLFHFTLFKSICNVTVEVGWQTLGEIPVPSPAAFLEESKHWEG</sequence>
<dbReference type="EMBL" id="GEZM01061496">
    <property type="protein sequence ID" value="JAV70430.1"/>
    <property type="molecule type" value="Transcribed_RNA"/>
</dbReference>
<proteinExistence type="predicted"/>
<dbReference type="AlphaFoldDB" id="A0A1Y1LDL1"/>
<evidence type="ECO:0000313" key="1">
    <source>
        <dbReference type="EMBL" id="JAV70430.1"/>
    </source>
</evidence>
<organism evidence="1">
    <name type="scientific">Photinus pyralis</name>
    <name type="common">Common eastern firefly</name>
    <name type="synonym">Lampyris pyralis</name>
    <dbReference type="NCBI Taxonomy" id="7054"/>
    <lineage>
        <taxon>Eukaryota</taxon>
        <taxon>Metazoa</taxon>
        <taxon>Ecdysozoa</taxon>
        <taxon>Arthropoda</taxon>
        <taxon>Hexapoda</taxon>
        <taxon>Insecta</taxon>
        <taxon>Pterygota</taxon>
        <taxon>Neoptera</taxon>
        <taxon>Endopterygota</taxon>
        <taxon>Coleoptera</taxon>
        <taxon>Polyphaga</taxon>
        <taxon>Elateriformia</taxon>
        <taxon>Elateroidea</taxon>
        <taxon>Lampyridae</taxon>
        <taxon>Lampyrinae</taxon>
        <taxon>Photinus</taxon>
    </lineage>
</organism>
<reference evidence="1" key="1">
    <citation type="journal article" date="2016" name="Sci. Rep.">
        <title>Molecular characterization of firefly nuptial gifts: a multi-omics approach sheds light on postcopulatory sexual selection.</title>
        <authorList>
            <person name="Al-Wathiqui N."/>
            <person name="Fallon T.R."/>
            <person name="South A."/>
            <person name="Weng J.K."/>
            <person name="Lewis S.M."/>
        </authorList>
    </citation>
    <scope>NUCLEOTIDE SEQUENCE</scope>
</reference>
<protein>
    <submittedName>
        <fullName evidence="1">Uncharacterized protein</fullName>
    </submittedName>
</protein>